<keyword evidence="5" id="KW-0472">Membrane</keyword>
<dbReference type="SMART" id="SM00304">
    <property type="entry name" value="HAMP"/>
    <property type="match status" value="1"/>
</dbReference>
<evidence type="ECO:0000259" key="10">
    <source>
        <dbReference type="PROSITE" id="PS50111"/>
    </source>
</evidence>
<dbReference type="CDD" id="cd06225">
    <property type="entry name" value="HAMP"/>
    <property type="match status" value="1"/>
</dbReference>
<dbReference type="PANTHER" id="PTHR32089:SF112">
    <property type="entry name" value="LYSOZYME-LIKE PROTEIN-RELATED"/>
    <property type="match status" value="1"/>
</dbReference>
<feature type="domain" description="Methyl-accepting transducer" evidence="10">
    <location>
        <begin position="299"/>
        <end position="535"/>
    </location>
</feature>
<dbReference type="PROSITE" id="PS50885">
    <property type="entry name" value="HAMP"/>
    <property type="match status" value="1"/>
</dbReference>
<evidence type="ECO:0000259" key="11">
    <source>
        <dbReference type="PROSITE" id="PS50885"/>
    </source>
</evidence>
<evidence type="ECO:0000256" key="5">
    <source>
        <dbReference type="ARBA" id="ARBA00023136"/>
    </source>
</evidence>
<dbReference type="CDD" id="cd12912">
    <property type="entry name" value="PDC2_MCP_like"/>
    <property type="match status" value="1"/>
</dbReference>
<dbReference type="CDD" id="cd11386">
    <property type="entry name" value="MCP_signal"/>
    <property type="match status" value="1"/>
</dbReference>
<dbReference type="EMBL" id="JBBPCC010000001">
    <property type="protein sequence ID" value="MEK8126302.1"/>
    <property type="molecule type" value="Genomic_DNA"/>
</dbReference>
<dbReference type="PRINTS" id="PR00260">
    <property type="entry name" value="CHEMTRNSDUCR"/>
</dbReference>
<evidence type="ECO:0000256" key="8">
    <source>
        <dbReference type="PROSITE-ProRule" id="PRU00284"/>
    </source>
</evidence>
<evidence type="ECO:0000313" key="12">
    <source>
        <dbReference type="EMBL" id="MEK8126302.1"/>
    </source>
</evidence>
<evidence type="ECO:0000256" key="4">
    <source>
        <dbReference type="ARBA" id="ARBA00022989"/>
    </source>
</evidence>
<dbReference type="InterPro" id="IPR033480">
    <property type="entry name" value="sCache_2"/>
</dbReference>
<evidence type="ECO:0000256" key="1">
    <source>
        <dbReference type="ARBA" id="ARBA00004651"/>
    </source>
</evidence>
<dbReference type="Pfam" id="PF00015">
    <property type="entry name" value="MCPsignal"/>
    <property type="match status" value="1"/>
</dbReference>
<organism evidence="12 13">
    <name type="scientific">Paenibacillus filicis</name>
    <dbReference type="NCBI Taxonomy" id="669464"/>
    <lineage>
        <taxon>Bacteria</taxon>
        <taxon>Bacillati</taxon>
        <taxon>Bacillota</taxon>
        <taxon>Bacilli</taxon>
        <taxon>Bacillales</taxon>
        <taxon>Paenibacillaceae</taxon>
        <taxon>Paenibacillus</taxon>
    </lineage>
</organism>
<evidence type="ECO:0000256" key="2">
    <source>
        <dbReference type="ARBA" id="ARBA00022475"/>
    </source>
</evidence>
<keyword evidence="13" id="KW-1185">Reference proteome</keyword>
<comment type="subcellular location">
    <subcellularLocation>
        <location evidence="1">Cell membrane</location>
        <topology evidence="1">Multi-pass membrane protein</topology>
    </subcellularLocation>
</comment>
<dbReference type="SMART" id="SM00283">
    <property type="entry name" value="MA"/>
    <property type="match status" value="1"/>
</dbReference>
<sequence length="585" mass="63333">MNNMKAPTFWKLTIRKKLLLTCLVLLLVPIAVLGASVYQTAADENDLLIEKNLRNSVQMAIELTTFYEQAAKSGAMTEQQAQEHVKQLLLGPLKDGKRPINPNIDLGERGYFFVIDDKGTLLAHPQSEGQNIMDKQTRDGFFYIRDLVAKGKDGGGFTHYPWPLPGSDKEAMKITYAKLSPSWGWIISAGSYYEDYNGGQNHILKTILLTLAICYVGGAVILTLFSMHISRPIIGLARQAKQFATGDLSRNELIVRNKDEIGDLYASFQVMYTNLKTLAQSLSVSSDSLSAASQQLSAATNETTEASSQIAVAIQDAATTNELQASSVRESSRAMEEMAIGIQRIATTSLTAYEASVEAREQAEQGHELINRSTEQMNAVSAVVGELVGIVQKLEERSNQIGDIVQVMSEISAQTNLLALNASIEAARAGEQGKGFAVVAGEVKKLAERSTSSADQVAELIDSIRSDIEAAATTMGKGEREVEAGVQSIRHTGDAFTHILAAARSIVEQAQESSGAAEQMSASAQQIAASLQELERMSARANEMTHTVSASTEEQIAAMEEISASAESLQTMSTEMQALAHRFKL</sequence>
<comment type="caution">
    <text evidence="12">The sequence shown here is derived from an EMBL/GenBank/DDBJ whole genome shotgun (WGS) entry which is preliminary data.</text>
</comment>
<keyword evidence="6 8" id="KW-0807">Transducer</keyword>
<gene>
    <name evidence="12" type="ORF">WMW72_00075</name>
</gene>
<accession>A0ABU9DBS5</accession>
<dbReference type="RefSeq" id="WP_341413361.1">
    <property type="nucleotide sequence ID" value="NZ_JBBPCC010000001.1"/>
</dbReference>
<dbReference type="SUPFAM" id="SSF58104">
    <property type="entry name" value="Methyl-accepting chemotaxis protein (MCP) signaling domain"/>
    <property type="match status" value="1"/>
</dbReference>
<dbReference type="InterPro" id="IPR004089">
    <property type="entry name" value="MCPsignal_dom"/>
</dbReference>
<keyword evidence="4" id="KW-1133">Transmembrane helix</keyword>
<evidence type="ECO:0000313" key="13">
    <source>
        <dbReference type="Proteomes" id="UP001469365"/>
    </source>
</evidence>
<reference evidence="12 13" key="1">
    <citation type="submission" date="2024-04" db="EMBL/GenBank/DDBJ databases">
        <title>draft genome sequnece of Paenibacillus filicis.</title>
        <authorList>
            <person name="Kim D.-U."/>
        </authorList>
    </citation>
    <scope>NUCLEOTIDE SEQUENCE [LARGE SCALE GENOMIC DNA]</scope>
    <source>
        <strain evidence="12 13">KACC14197</strain>
    </source>
</reference>
<dbReference type="Proteomes" id="UP001469365">
    <property type="component" value="Unassembled WGS sequence"/>
</dbReference>
<dbReference type="InterPro" id="IPR004090">
    <property type="entry name" value="Chemotax_Me-accpt_rcpt"/>
</dbReference>
<dbReference type="PANTHER" id="PTHR32089">
    <property type="entry name" value="METHYL-ACCEPTING CHEMOTAXIS PROTEIN MCPB"/>
    <property type="match status" value="1"/>
</dbReference>
<proteinExistence type="inferred from homology"/>
<comment type="similarity">
    <text evidence="7">Belongs to the methyl-accepting chemotaxis (MCP) protein family.</text>
</comment>
<evidence type="ECO:0000256" key="3">
    <source>
        <dbReference type="ARBA" id="ARBA00022692"/>
    </source>
</evidence>
<evidence type="ECO:0000256" key="7">
    <source>
        <dbReference type="ARBA" id="ARBA00029447"/>
    </source>
</evidence>
<dbReference type="PROSITE" id="PS50111">
    <property type="entry name" value="CHEMOTAXIS_TRANSDUC_2"/>
    <property type="match status" value="1"/>
</dbReference>
<dbReference type="SMART" id="SM01049">
    <property type="entry name" value="Cache_2"/>
    <property type="match status" value="1"/>
</dbReference>
<keyword evidence="3" id="KW-0812">Transmembrane</keyword>
<dbReference type="Pfam" id="PF00672">
    <property type="entry name" value="HAMP"/>
    <property type="match status" value="1"/>
</dbReference>
<dbReference type="Pfam" id="PF17200">
    <property type="entry name" value="sCache_2"/>
    <property type="match status" value="1"/>
</dbReference>
<dbReference type="Gene3D" id="1.10.287.950">
    <property type="entry name" value="Methyl-accepting chemotaxis protein"/>
    <property type="match status" value="1"/>
</dbReference>
<evidence type="ECO:0000256" key="6">
    <source>
        <dbReference type="ARBA" id="ARBA00023224"/>
    </source>
</evidence>
<keyword evidence="2" id="KW-1003">Cell membrane</keyword>
<name>A0ABU9DBS5_9BACL</name>
<protein>
    <submittedName>
        <fullName evidence="12">Methyl-accepting chemotaxis protein</fullName>
    </submittedName>
</protein>
<feature type="coiled-coil region" evidence="9">
    <location>
        <begin position="517"/>
        <end position="544"/>
    </location>
</feature>
<feature type="domain" description="HAMP" evidence="11">
    <location>
        <begin position="227"/>
        <end position="280"/>
    </location>
</feature>
<dbReference type="Gene3D" id="3.30.450.20">
    <property type="entry name" value="PAS domain"/>
    <property type="match status" value="1"/>
</dbReference>
<evidence type="ECO:0000256" key="9">
    <source>
        <dbReference type="SAM" id="Coils"/>
    </source>
</evidence>
<keyword evidence="9" id="KW-0175">Coiled coil</keyword>
<dbReference type="InterPro" id="IPR003660">
    <property type="entry name" value="HAMP_dom"/>
</dbReference>